<reference evidence="2 3" key="1">
    <citation type="submission" date="2022-05" db="EMBL/GenBank/DDBJ databases">
        <title>Streptomyces sp. nov. RY43-2 isolated from soil of a peat swamp forest.</title>
        <authorList>
            <person name="Kanchanasin P."/>
            <person name="Tanasupawat S."/>
            <person name="Phongsopitanun W."/>
        </authorList>
    </citation>
    <scope>NUCLEOTIDE SEQUENCE [LARGE SCALE GENOMIC DNA]</scope>
    <source>
        <strain evidence="2 3">RY43-2</strain>
    </source>
</reference>
<dbReference type="Proteomes" id="UP001523219">
    <property type="component" value="Unassembled WGS sequence"/>
</dbReference>
<name>A0ABT0ZD51_9ACTN</name>
<protein>
    <submittedName>
        <fullName evidence="2">DUF397 domain-containing protein</fullName>
    </submittedName>
</protein>
<feature type="non-terminal residue" evidence="2">
    <location>
        <position position="82"/>
    </location>
</feature>
<feature type="domain" description="DUF397" evidence="1">
    <location>
        <begin position="26"/>
        <end position="78"/>
    </location>
</feature>
<organism evidence="2 3">
    <name type="scientific">Streptomyces macrolidinus</name>
    <dbReference type="NCBI Taxonomy" id="2952607"/>
    <lineage>
        <taxon>Bacteria</taxon>
        <taxon>Bacillati</taxon>
        <taxon>Actinomycetota</taxon>
        <taxon>Actinomycetes</taxon>
        <taxon>Kitasatosporales</taxon>
        <taxon>Streptomycetaceae</taxon>
        <taxon>Streptomyces</taxon>
    </lineage>
</organism>
<gene>
    <name evidence="2" type="ORF">NGF19_11945</name>
</gene>
<feature type="domain" description="DUF397" evidence="1">
    <location>
        <begin position="5"/>
        <end position="24"/>
    </location>
</feature>
<evidence type="ECO:0000313" key="2">
    <source>
        <dbReference type="EMBL" id="MCN9241493.1"/>
    </source>
</evidence>
<keyword evidence="3" id="KW-1185">Reference proteome</keyword>
<comment type="caution">
    <text evidence="2">The sequence shown here is derived from an EMBL/GenBank/DDBJ whole genome shotgun (WGS) entry which is preliminary data.</text>
</comment>
<evidence type="ECO:0000259" key="1">
    <source>
        <dbReference type="Pfam" id="PF04149"/>
    </source>
</evidence>
<dbReference type="EMBL" id="JAMWMR010000007">
    <property type="protein sequence ID" value="MCN9241493.1"/>
    <property type="molecule type" value="Genomic_DNA"/>
</dbReference>
<evidence type="ECO:0000313" key="3">
    <source>
        <dbReference type="Proteomes" id="UP001523219"/>
    </source>
</evidence>
<dbReference type="Pfam" id="PF04149">
    <property type="entry name" value="DUF397"/>
    <property type="match status" value="2"/>
</dbReference>
<sequence>MSERLTWYKSSYSDSQGGNCLEVALDWRKSSYSDDQGAACLEVAPCPHTIHLRDSKLGSQSPDFTVAGAAWGAFVMYARTGA</sequence>
<dbReference type="RefSeq" id="WP_252424715.1">
    <property type="nucleotide sequence ID" value="NZ_JAMWMR010000007.1"/>
</dbReference>
<proteinExistence type="predicted"/>
<dbReference type="InterPro" id="IPR007278">
    <property type="entry name" value="DUF397"/>
</dbReference>
<accession>A0ABT0ZD51</accession>